<evidence type="ECO:0008006" key="3">
    <source>
        <dbReference type="Google" id="ProtNLM"/>
    </source>
</evidence>
<organism evidence="1 2">
    <name type="scientific">Thermomonospora umbrina</name>
    <dbReference type="NCBI Taxonomy" id="111806"/>
    <lineage>
        <taxon>Bacteria</taxon>
        <taxon>Bacillati</taxon>
        <taxon>Actinomycetota</taxon>
        <taxon>Actinomycetes</taxon>
        <taxon>Streptosporangiales</taxon>
        <taxon>Thermomonosporaceae</taxon>
        <taxon>Thermomonospora</taxon>
    </lineage>
</organism>
<dbReference type="AlphaFoldDB" id="A0A3D9SIW0"/>
<proteinExistence type="predicted"/>
<dbReference type="Proteomes" id="UP000256661">
    <property type="component" value="Unassembled WGS sequence"/>
</dbReference>
<keyword evidence="2" id="KW-1185">Reference proteome</keyword>
<evidence type="ECO:0000313" key="1">
    <source>
        <dbReference type="EMBL" id="REE95637.1"/>
    </source>
</evidence>
<dbReference type="EMBL" id="QTTT01000001">
    <property type="protein sequence ID" value="REE95637.1"/>
    <property type="molecule type" value="Genomic_DNA"/>
</dbReference>
<gene>
    <name evidence="1" type="ORF">DFJ69_1044</name>
</gene>
<evidence type="ECO:0000313" key="2">
    <source>
        <dbReference type="Proteomes" id="UP000256661"/>
    </source>
</evidence>
<name>A0A3D9SIW0_9ACTN</name>
<comment type="caution">
    <text evidence="1">The sequence shown here is derived from an EMBL/GenBank/DDBJ whole genome shotgun (WGS) entry which is preliminary data.</text>
</comment>
<accession>A0A3D9SIW0</accession>
<sequence>METRMSRLTLYGSIAVAAVVPQLAACQAASDDRPSVTIPGREVQVPDPCALIGDSLARDLVEATSGQRRPAEPDHAECLWSAPYTTDLSRKTGSVGVQAIVRRVYVPVSDPYLGAKSAYDAATRVHQCKPFSSGATQSCWAFTTSSGTLWVALRHGHLVFLIHCDGHNIPAIAPQHRAATATRLATEVMSNLRERS</sequence>
<reference evidence="1 2" key="1">
    <citation type="submission" date="2018-08" db="EMBL/GenBank/DDBJ databases">
        <title>Sequencing the genomes of 1000 actinobacteria strains.</title>
        <authorList>
            <person name="Klenk H.-P."/>
        </authorList>
    </citation>
    <scope>NUCLEOTIDE SEQUENCE [LARGE SCALE GENOMIC DNA]</scope>
    <source>
        <strain evidence="1 2">DSM 43927</strain>
    </source>
</reference>
<protein>
    <recommendedName>
        <fullName evidence="3">DUF3558 domain-containing protein</fullName>
    </recommendedName>
</protein>